<keyword evidence="5 7" id="KW-1133">Transmembrane helix</keyword>
<organism evidence="9 10">
    <name type="scientific">Pontiella desulfatans</name>
    <dbReference type="NCBI Taxonomy" id="2750659"/>
    <lineage>
        <taxon>Bacteria</taxon>
        <taxon>Pseudomonadati</taxon>
        <taxon>Kiritimatiellota</taxon>
        <taxon>Kiritimatiellia</taxon>
        <taxon>Kiritimatiellales</taxon>
        <taxon>Pontiellaceae</taxon>
        <taxon>Pontiella</taxon>
    </lineage>
</organism>
<proteinExistence type="inferred from homology"/>
<reference evidence="9 10" key="1">
    <citation type="submission" date="2019-04" db="EMBL/GenBank/DDBJ databases">
        <authorList>
            <person name="Van Vliet M D."/>
        </authorList>
    </citation>
    <scope>NUCLEOTIDE SEQUENCE [LARGE SCALE GENOMIC DNA]</scope>
    <source>
        <strain evidence="9 10">F1</strain>
    </source>
</reference>
<comment type="subcellular location">
    <subcellularLocation>
        <location evidence="1">Cell membrane</location>
        <topology evidence="1">Multi-pass membrane protein</topology>
    </subcellularLocation>
</comment>
<accession>A0A6C2UB58</accession>
<feature type="transmembrane region" description="Helical" evidence="7">
    <location>
        <begin position="68"/>
        <end position="92"/>
    </location>
</feature>
<keyword evidence="3" id="KW-1003">Cell membrane</keyword>
<evidence type="ECO:0000256" key="1">
    <source>
        <dbReference type="ARBA" id="ARBA00004651"/>
    </source>
</evidence>
<keyword evidence="4 7" id="KW-0812">Transmembrane</keyword>
<dbReference type="InterPro" id="IPR007182">
    <property type="entry name" value="MnhB"/>
</dbReference>
<evidence type="ECO:0000256" key="6">
    <source>
        <dbReference type="ARBA" id="ARBA00023136"/>
    </source>
</evidence>
<name>A0A6C2UB58_PONDE</name>
<dbReference type="RefSeq" id="WP_136082813.1">
    <property type="nucleotide sequence ID" value="NZ_CAAHFG010000004.1"/>
</dbReference>
<feature type="transmembrane region" description="Helical" evidence="7">
    <location>
        <begin position="36"/>
        <end position="56"/>
    </location>
</feature>
<keyword evidence="6 7" id="KW-0472">Membrane</keyword>
<evidence type="ECO:0000256" key="4">
    <source>
        <dbReference type="ARBA" id="ARBA00022692"/>
    </source>
</evidence>
<evidence type="ECO:0000256" key="7">
    <source>
        <dbReference type="SAM" id="Phobius"/>
    </source>
</evidence>
<evidence type="ECO:0000259" key="8">
    <source>
        <dbReference type="Pfam" id="PF04039"/>
    </source>
</evidence>
<gene>
    <name evidence="9" type="primary">mrpB</name>
    <name evidence="9" type="ORF">PDESU_05926</name>
</gene>
<dbReference type="GO" id="GO:0005886">
    <property type="term" value="C:plasma membrane"/>
    <property type="evidence" value="ECO:0007669"/>
    <property type="project" value="UniProtKB-SubCell"/>
</dbReference>
<feature type="domain" description="Na+/H+ antiporter MnhB subunit-related protein" evidence="8">
    <location>
        <begin position="5"/>
        <end position="124"/>
    </location>
</feature>
<evidence type="ECO:0000256" key="2">
    <source>
        <dbReference type="ARBA" id="ARBA00009425"/>
    </source>
</evidence>
<dbReference type="InterPro" id="IPR050622">
    <property type="entry name" value="CPA3_antiporter_subunitB"/>
</dbReference>
<evidence type="ECO:0000313" key="9">
    <source>
        <dbReference type="EMBL" id="VGO17330.1"/>
    </source>
</evidence>
<dbReference type="Pfam" id="PF04039">
    <property type="entry name" value="MnhB"/>
    <property type="match status" value="1"/>
</dbReference>
<protein>
    <submittedName>
        <fullName evidence="9">Na(+)/H(+) antiporter subunit B</fullName>
    </submittedName>
</protein>
<dbReference type="Proteomes" id="UP000366872">
    <property type="component" value="Unassembled WGS sequence"/>
</dbReference>
<evidence type="ECO:0000256" key="5">
    <source>
        <dbReference type="ARBA" id="ARBA00022989"/>
    </source>
</evidence>
<dbReference type="PANTHER" id="PTHR33932">
    <property type="entry name" value="NA(+)/H(+) ANTIPORTER SUBUNIT B"/>
    <property type="match status" value="1"/>
</dbReference>
<dbReference type="EMBL" id="CAAHFG010000004">
    <property type="protein sequence ID" value="VGO17330.1"/>
    <property type="molecule type" value="Genomic_DNA"/>
</dbReference>
<comment type="similarity">
    <text evidence="2">Belongs to the CPA3 antiporters (TC 2.A.63) subunit B family.</text>
</comment>
<evidence type="ECO:0000256" key="3">
    <source>
        <dbReference type="ARBA" id="ARBA00022475"/>
    </source>
</evidence>
<keyword evidence="10" id="KW-1185">Reference proteome</keyword>
<dbReference type="NCBIfam" id="NF009163">
    <property type="entry name" value="PRK12509.1"/>
    <property type="match status" value="1"/>
</dbReference>
<feature type="transmembrane region" description="Helical" evidence="7">
    <location>
        <begin position="12"/>
        <end position="30"/>
    </location>
</feature>
<evidence type="ECO:0000313" key="10">
    <source>
        <dbReference type="Proteomes" id="UP000366872"/>
    </source>
</evidence>
<dbReference type="PANTHER" id="PTHR33932:SF4">
    <property type="entry name" value="NA(+)_H(+) ANTIPORTER SUBUNIT B"/>
    <property type="match status" value="1"/>
</dbReference>
<dbReference type="AlphaFoldDB" id="A0A6C2UB58"/>
<sequence>MTSIIFRTATRYMFPPLLVFSVYVLLRGHHYPGGGFVGGLFAGSAFSLYALAFTVAEARSILRFDPRDITAAGLAVALLSGIPPLFSGNAFLTGTWWELPFMDLGTPLVFDVGVYLVVLGVLLTLVFALGEEE</sequence>
<feature type="transmembrane region" description="Helical" evidence="7">
    <location>
        <begin position="112"/>
        <end position="130"/>
    </location>
</feature>